<evidence type="ECO:0000313" key="4">
    <source>
        <dbReference type="EMBL" id="HIY92930.1"/>
    </source>
</evidence>
<dbReference type="InterPro" id="IPR009061">
    <property type="entry name" value="DNA-bd_dom_put_sf"/>
</dbReference>
<protein>
    <submittedName>
        <fullName evidence="4">MerR family transcriptional regulator</fullName>
    </submittedName>
</protein>
<keyword evidence="2" id="KW-0812">Transmembrane</keyword>
<dbReference type="AlphaFoldDB" id="A0A9D1ZNE8"/>
<dbReference type="InterPro" id="IPR000551">
    <property type="entry name" value="MerR-type_HTH_dom"/>
</dbReference>
<feature type="transmembrane region" description="Helical" evidence="2">
    <location>
        <begin position="142"/>
        <end position="161"/>
    </location>
</feature>
<evidence type="ECO:0000256" key="2">
    <source>
        <dbReference type="SAM" id="Phobius"/>
    </source>
</evidence>
<keyword evidence="1" id="KW-0238">DNA-binding</keyword>
<reference evidence="4" key="1">
    <citation type="journal article" date="2021" name="PeerJ">
        <title>Extensive microbial diversity within the chicken gut microbiome revealed by metagenomics and culture.</title>
        <authorList>
            <person name="Gilroy R."/>
            <person name="Ravi A."/>
            <person name="Getino M."/>
            <person name="Pursley I."/>
            <person name="Horton D.L."/>
            <person name="Alikhan N.F."/>
            <person name="Baker D."/>
            <person name="Gharbi K."/>
            <person name="Hall N."/>
            <person name="Watson M."/>
            <person name="Adriaenssens E.M."/>
            <person name="Foster-Nyarko E."/>
            <person name="Jarju S."/>
            <person name="Secka A."/>
            <person name="Antonio M."/>
            <person name="Oren A."/>
            <person name="Chaudhuri R.R."/>
            <person name="La Ragione R."/>
            <person name="Hildebrand F."/>
            <person name="Pallen M.J."/>
        </authorList>
    </citation>
    <scope>NUCLEOTIDE SEQUENCE</scope>
    <source>
        <strain evidence="4">3204</strain>
    </source>
</reference>
<dbReference type="Proteomes" id="UP000824013">
    <property type="component" value="Unassembled WGS sequence"/>
</dbReference>
<gene>
    <name evidence="4" type="ORF">H9820_08340</name>
</gene>
<keyword evidence="2" id="KW-1133">Transmembrane helix</keyword>
<evidence type="ECO:0000313" key="5">
    <source>
        <dbReference type="Proteomes" id="UP000824013"/>
    </source>
</evidence>
<evidence type="ECO:0000259" key="3">
    <source>
        <dbReference type="PROSITE" id="PS50937"/>
    </source>
</evidence>
<keyword evidence="2" id="KW-0472">Membrane</keyword>
<proteinExistence type="predicted"/>
<dbReference type="PROSITE" id="PS50937">
    <property type="entry name" value="HTH_MERR_2"/>
    <property type="match status" value="1"/>
</dbReference>
<name>A0A9D1ZNE8_9LACO</name>
<reference evidence="4" key="2">
    <citation type="submission" date="2021-04" db="EMBL/GenBank/DDBJ databases">
        <authorList>
            <person name="Gilroy R."/>
        </authorList>
    </citation>
    <scope>NUCLEOTIDE SEQUENCE</scope>
    <source>
        <strain evidence="4">3204</strain>
    </source>
</reference>
<organism evidence="4 5">
    <name type="scientific">Candidatus Companilactobacillus pullicola</name>
    <dbReference type="NCBI Taxonomy" id="2838523"/>
    <lineage>
        <taxon>Bacteria</taxon>
        <taxon>Bacillati</taxon>
        <taxon>Bacillota</taxon>
        <taxon>Bacilli</taxon>
        <taxon>Lactobacillales</taxon>
        <taxon>Lactobacillaceae</taxon>
        <taxon>Companilactobacillus</taxon>
    </lineage>
</organism>
<dbReference type="EMBL" id="DXCM01000060">
    <property type="protein sequence ID" value="HIY92930.1"/>
    <property type="molecule type" value="Genomic_DNA"/>
</dbReference>
<dbReference type="PANTHER" id="PTHR30204">
    <property type="entry name" value="REDOX-CYCLING DRUG-SENSING TRANSCRIPTIONAL ACTIVATOR SOXR"/>
    <property type="match status" value="1"/>
</dbReference>
<feature type="transmembrane region" description="Helical" evidence="2">
    <location>
        <begin position="167"/>
        <end position="188"/>
    </location>
</feature>
<feature type="domain" description="HTH merR-type" evidence="3">
    <location>
        <begin position="3"/>
        <end position="72"/>
    </location>
</feature>
<dbReference type="GO" id="GO:0003677">
    <property type="term" value="F:DNA binding"/>
    <property type="evidence" value="ECO:0007669"/>
    <property type="project" value="UniProtKB-KW"/>
</dbReference>
<dbReference type="InterPro" id="IPR047057">
    <property type="entry name" value="MerR_fam"/>
</dbReference>
<dbReference type="PRINTS" id="PR00040">
    <property type="entry name" value="HTHMERR"/>
</dbReference>
<dbReference type="SUPFAM" id="SSF46955">
    <property type="entry name" value="Putative DNA-binding domain"/>
    <property type="match status" value="1"/>
</dbReference>
<accession>A0A9D1ZNE8</accession>
<dbReference type="SMART" id="SM00422">
    <property type="entry name" value="HTH_MERR"/>
    <property type="match status" value="1"/>
</dbReference>
<sequence length="244" mass="28182">MSEYTTGELAKLASVSVRTLQYYDKKGLLRPSKIVESGRRIYTDIDLSRLKLILLLKKLGLSLKAIDEILDSKNSITVLNLLLEQQQKAIKDTLKDSREQLKTIEELRKNLPQINQVSLKTIDDIEDIMKNKKELRKVHLRMVLYGIPFNILEYGTLAWGIIKGQWIPFIVAIFILIIVATLVTRYYFHKTNYICPNCGAEFKPRMKDAFWAKHNIRARKLTCPVCGQTNYCVEVYDDGQLKNS</sequence>
<dbReference type="PANTHER" id="PTHR30204:SF96">
    <property type="entry name" value="CHROMOSOME-ANCHORING PROTEIN RACA"/>
    <property type="match status" value="1"/>
</dbReference>
<comment type="caution">
    <text evidence="4">The sequence shown here is derived from an EMBL/GenBank/DDBJ whole genome shotgun (WGS) entry which is preliminary data.</text>
</comment>
<dbReference type="Pfam" id="PF13411">
    <property type="entry name" value="MerR_1"/>
    <property type="match status" value="1"/>
</dbReference>
<evidence type="ECO:0000256" key="1">
    <source>
        <dbReference type="ARBA" id="ARBA00023125"/>
    </source>
</evidence>
<dbReference type="GO" id="GO:0003700">
    <property type="term" value="F:DNA-binding transcription factor activity"/>
    <property type="evidence" value="ECO:0007669"/>
    <property type="project" value="InterPro"/>
</dbReference>
<dbReference type="Gene3D" id="1.10.1660.10">
    <property type="match status" value="1"/>
</dbReference>